<accession>A0A0X3PW61</accession>
<comment type="similarity">
    <text evidence="1">Belongs to the APC5 family.</text>
</comment>
<evidence type="ECO:0000256" key="4">
    <source>
        <dbReference type="ARBA" id="ARBA00022776"/>
    </source>
</evidence>
<dbReference type="GO" id="GO:0045842">
    <property type="term" value="P:positive regulation of mitotic metaphase/anaphase transition"/>
    <property type="evidence" value="ECO:0007669"/>
    <property type="project" value="TreeGrafter"/>
</dbReference>
<protein>
    <recommendedName>
        <fullName evidence="2">Anaphase-promoting complex subunit 5</fullName>
    </recommendedName>
</protein>
<dbReference type="PANTHER" id="PTHR12830">
    <property type="entry name" value="ANAPHASE-PROMOTING COMPLEX SUBUNIT 5"/>
    <property type="match status" value="1"/>
</dbReference>
<evidence type="ECO:0000256" key="6">
    <source>
        <dbReference type="ARBA" id="ARBA00023306"/>
    </source>
</evidence>
<dbReference type="GO" id="GO:0031145">
    <property type="term" value="P:anaphase-promoting complex-dependent catabolic process"/>
    <property type="evidence" value="ECO:0007669"/>
    <property type="project" value="TreeGrafter"/>
</dbReference>
<organism evidence="8">
    <name type="scientific">Schistocephalus solidus</name>
    <name type="common">Tapeworm</name>
    <dbReference type="NCBI Taxonomy" id="70667"/>
    <lineage>
        <taxon>Eukaryota</taxon>
        <taxon>Metazoa</taxon>
        <taxon>Spiralia</taxon>
        <taxon>Lophotrochozoa</taxon>
        <taxon>Platyhelminthes</taxon>
        <taxon>Cestoda</taxon>
        <taxon>Eucestoda</taxon>
        <taxon>Diphyllobothriidea</taxon>
        <taxon>Diphyllobothriidae</taxon>
        <taxon>Schistocephalus</taxon>
    </lineage>
</organism>
<reference evidence="8" key="1">
    <citation type="submission" date="2016-01" db="EMBL/GenBank/DDBJ databases">
        <title>Reference transcriptome for the parasite Schistocephalus solidus: insights into the molecular evolution of parasitism.</title>
        <authorList>
            <person name="Hebert F.O."/>
            <person name="Grambauer S."/>
            <person name="Barber I."/>
            <person name="Landry C.R."/>
            <person name="Aubin-Horth N."/>
        </authorList>
    </citation>
    <scope>NUCLEOTIDE SEQUENCE</scope>
</reference>
<dbReference type="GO" id="GO:0070979">
    <property type="term" value="P:protein K11-linked ubiquitination"/>
    <property type="evidence" value="ECO:0007669"/>
    <property type="project" value="TreeGrafter"/>
</dbReference>
<dbReference type="InterPro" id="IPR026000">
    <property type="entry name" value="Apc5_dom"/>
</dbReference>
<dbReference type="AlphaFoldDB" id="A0A0X3PW61"/>
<keyword evidence="6" id="KW-0131">Cell cycle</keyword>
<evidence type="ECO:0000256" key="1">
    <source>
        <dbReference type="ARBA" id="ARBA00007450"/>
    </source>
</evidence>
<keyword evidence="5" id="KW-0833">Ubl conjugation pathway</keyword>
<evidence type="ECO:0000259" key="7">
    <source>
        <dbReference type="Pfam" id="PF12862"/>
    </source>
</evidence>
<dbReference type="GO" id="GO:0005680">
    <property type="term" value="C:anaphase-promoting complex"/>
    <property type="evidence" value="ECO:0007669"/>
    <property type="project" value="InterPro"/>
</dbReference>
<proteinExistence type="inferred from homology"/>
<evidence type="ECO:0000256" key="2">
    <source>
        <dbReference type="ARBA" id="ARBA00016066"/>
    </source>
</evidence>
<feature type="domain" description="Anaphase-promoting complex subunit 5" evidence="7">
    <location>
        <begin position="235"/>
        <end position="324"/>
    </location>
</feature>
<evidence type="ECO:0000313" key="8">
    <source>
        <dbReference type="EMBL" id="JAP56034.1"/>
    </source>
</evidence>
<name>A0A0X3PW61_SCHSO</name>
<gene>
    <name evidence="8" type="ORF">TR128118</name>
</gene>
<dbReference type="InterPro" id="IPR037679">
    <property type="entry name" value="Apc5"/>
</dbReference>
<keyword evidence="3" id="KW-0132">Cell division</keyword>
<sequence>MNFHESFSRHTYFRDCITFNNFIAFVFVREYIDNAPSLPCGSEEEKYNFYMFLLKLLRGGESATVGGLSEPSCISESLLSIFAERMQSLRNLGELVEYVHPNYVKSALHHDALEMEDSGAMTFHSRSLVGQFLRKFSIGFQLLTFEQTVAFSDAFFSFYDSSIRSEITKLSDLSQCAALMTSSDGHLSANQVINFSEEVCKKAGQIGTLSRQECQKLIETLQNFAEVYPDMAAPHFASHSLALRLRNFTTAETELYKAFEMQIAGKSHNSSTKDLKPADAWTQMALASAAMHHYFGHERQAQSFLEQALRQALETNNTASLRQVRAAHEVICSFGEPFRYGALDVEKRTTGPTELLLTELRTKMLKQLADGAPPSSILLSFFNSEVAAKVEAMAVVLLDLALIVAYHGYRSFATCLLQCVIITDCLRPCPISDQVLSTALAQLARAYATSGKPAEAVELMNRADEILGRFVEKGSFTRACLETQLEQALRIHTDLSDCDRLVKSLSLFCPWEATLRRAEVELRRGNTSTAKLLLQKVAAVATDIRTSLDFNRFKLAESNQEESGDAFLHHVRDPHLSRPPNGGLGAVVRFEVRARLAMVDIFISAGLLLQANQQLNLTEALTSKYHLIYFGHVVTLLKYVVGVLSKLQTSCELSLPLYLLLPLNRKAEEGEVQLPDDVFHALQVVCHQADPGFCMRLLNLIAWIFCLGGNREGGFLCRFFDLPDRPYNLVDCSPVLGQWEKHLRMSAAFFANLGDRQALLNTCVLFEIVRAELHSSSDLKTDSSSQHLPLFPLSI</sequence>
<dbReference type="GO" id="GO:0051301">
    <property type="term" value="P:cell division"/>
    <property type="evidence" value="ECO:0007669"/>
    <property type="project" value="UniProtKB-KW"/>
</dbReference>
<dbReference type="EMBL" id="GEEE01012428">
    <property type="protein sequence ID" value="JAP50797.1"/>
    <property type="molecule type" value="Transcribed_RNA"/>
</dbReference>
<keyword evidence="4" id="KW-0498">Mitosis</keyword>
<dbReference type="EMBL" id="GEEE01007471">
    <property type="protein sequence ID" value="JAP55754.1"/>
    <property type="molecule type" value="Transcribed_RNA"/>
</dbReference>
<dbReference type="PANTHER" id="PTHR12830:SF9">
    <property type="entry name" value="ANAPHASE-PROMOTING COMPLEX SUBUNIT 5"/>
    <property type="match status" value="1"/>
</dbReference>
<evidence type="ECO:0000256" key="5">
    <source>
        <dbReference type="ARBA" id="ARBA00022786"/>
    </source>
</evidence>
<dbReference type="EMBL" id="GEEE01007191">
    <property type="protein sequence ID" value="JAP56034.1"/>
    <property type="molecule type" value="Transcribed_RNA"/>
</dbReference>
<dbReference type="Pfam" id="PF12862">
    <property type="entry name" value="ANAPC5"/>
    <property type="match status" value="1"/>
</dbReference>
<evidence type="ECO:0000256" key="3">
    <source>
        <dbReference type="ARBA" id="ARBA00022618"/>
    </source>
</evidence>